<dbReference type="AlphaFoldDB" id="A0AAV3QB25"/>
<keyword evidence="1" id="KW-0175">Coiled coil</keyword>
<sequence>MAQSFANATWGKLCKKLLTKSLDDVLTMEDEVNHALQLMKRLTQSSLVMLEETIQSFFKSVHSFHGAKLNSTQKLSKETCSEVLCLKSARHADFKNLIEEKSKQIEAASEDLCQVRIKMVDLKKEVEALEKNEQAIRISLVQDKNTLETT</sequence>
<name>A0AAV3QB25_LITER</name>
<feature type="coiled-coil region" evidence="1">
    <location>
        <begin position="91"/>
        <end position="139"/>
    </location>
</feature>
<proteinExistence type="predicted"/>
<organism evidence="2 3">
    <name type="scientific">Lithospermum erythrorhizon</name>
    <name type="common">Purple gromwell</name>
    <name type="synonym">Lithospermum officinale var. erythrorhizon</name>
    <dbReference type="NCBI Taxonomy" id="34254"/>
    <lineage>
        <taxon>Eukaryota</taxon>
        <taxon>Viridiplantae</taxon>
        <taxon>Streptophyta</taxon>
        <taxon>Embryophyta</taxon>
        <taxon>Tracheophyta</taxon>
        <taxon>Spermatophyta</taxon>
        <taxon>Magnoliopsida</taxon>
        <taxon>eudicotyledons</taxon>
        <taxon>Gunneridae</taxon>
        <taxon>Pentapetalae</taxon>
        <taxon>asterids</taxon>
        <taxon>lamiids</taxon>
        <taxon>Boraginales</taxon>
        <taxon>Boraginaceae</taxon>
        <taxon>Boraginoideae</taxon>
        <taxon>Lithospermeae</taxon>
        <taxon>Lithospermum</taxon>
    </lineage>
</organism>
<dbReference type="Proteomes" id="UP001454036">
    <property type="component" value="Unassembled WGS sequence"/>
</dbReference>
<keyword evidence="3" id="KW-1185">Reference proteome</keyword>
<evidence type="ECO:0000313" key="3">
    <source>
        <dbReference type="Proteomes" id="UP001454036"/>
    </source>
</evidence>
<comment type="caution">
    <text evidence="2">The sequence shown here is derived from an EMBL/GenBank/DDBJ whole genome shotgun (WGS) entry which is preliminary data.</text>
</comment>
<dbReference type="EMBL" id="BAABME010003698">
    <property type="protein sequence ID" value="GAA0159815.1"/>
    <property type="molecule type" value="Genomic_DNA"/>
</dbReference>
<reference evidence="2 3" key="1">
    <citation type="submission" date="2024-01" db="EMBL/GenBank/DDBJ databases">
        <title>The complete chloroplast genome sequence of Lithospermum erythrorhizon: insights into the phylogenetic relationship among Boraginaceae species and the maternal lineages of purple gromwells.</title>
        <authorList>
            <person name="Okada T."/>
            <person name="Watanabe K."/>
        </authorList>
    </citation>
    <scope>NUCLEOTIDE SEQUENCE [LARGE SCALE GENOMIC DNA]</scope>
</reference>
<protein>
    <submittedName>
        <fullName evidence="2">Uncharacterized protein</fullName>
    </submittedName>
</protein>
<accession>A0AAV3QB25</accession>
<evidence type="ECO:0000256" key="1">
    <source>
        <dbReference type="SAM" id="Coils"/>
    </source>
</evidence>
<evidence type="ECO:0000313" key="2">
    <source>
        <dbReference type="EMBL" id="GAA0159815.1"/>
    </source>
</evidence>
<gene>
    <name evidence="2" type="ORF">LIER_16513</name>
</gene>